<dbReference type="Proteomes" id="UP000499080">
    <property type="component" value="Unassembled WGS sequence"/>
</dbReference>
<dbReference type="EMBL" id="BGPR01099410">
    <property type="protein sequence ID" value="GBM52593.1"/>
    <property type="molecule type" value="Genomic_DNA"/>
</dbReference>
<dbReference type="AlphaFoldDB" id="A0A4Y2GG72"/>
<gene>
    <name evidence="1" type="ORF">AVEN_127401_1</name>
</gene>
<organism evidence="1 2">
    <name type="scientific">Araneus ventricosus</name>
    <name type="common">Orbweaver spider</name>
    <name type="synonym">Epeira ventricosa</name>
    <dbReference type="NCBI Taxonomy" id="182803"/>
    <lineage>
        <taxon>Eukaryota</taxon>
        <taxon>Metazoa</taxon>
        <taxon>Ecdysozoa</taxon>
        <taxon>Arthropoda</taxon>
        <taxon>Chelicerata</taxon>
        <taxon>Arachnida</taxon>
        <taxon>Araneae</taxon>
        <taxon>Araneomorphae</taxon>
        <taxon>Entelegynae</taxon>
        <taxon>Araneoidea</taxon>
        <taxon>Araneidae</taxon>
        <taxon>Araneus</taxon>
    </lineage>
</organism>
<evidence type="ECO:0000313" key="2">
    <source>
        <dbReference type="Proteomes" id="UP000499080"/>
    </source>
</evidence>
<proteinExistence type="predicted"/>
<reference evidence="1 2" key="1">
    <citation type="journal article" date="2019" name="Sci. Rep.">
        <title>Orb-weaving spider Araneus ventricosus genome elucidates the spidroin gene catalogue.</title>
        <authorList>
            <person name="Kono N."/>
            <person name="Nakamura H."/>
            <person name="Ohtoshi R."/>
            <person name="Moran D.A.P."/>
            <person name="Shinohara A."/>
            <person name="Yoshida Y."/>
            <person name="Fujiwara M."/>
            <person name="Mori M."/>
            <person name="Tomita M."/>
            <person name="Arakawa K."/>
        </authorList>
    </citation>
    <scope>NUCLEOTIDE SEQUENCE [LARGE SCALE GENOMIC DNA]</scope>
</reference>
<evidence type="ECO:0000313" key="1">
    <source>
        <dbReference type="EMBL" id="GBM52593.1"/>
    </source>
</evidence>
<sequence length="110" mass="12303">MTAGTLRILRIPSPVPQSFPDEKKARAAGVKSMTLNKRGWKLYGDIRTSTVFCLKERMRRSRIDRVIRGVPELIDQTLRESQACINRSFLQHIGSETQKGSTTGGCLAVN</sequence>
<name>A0A4Y2GG72_ARAVE</name>
<accession>A0A4Y2GG72</accession>
<protein>
    <submittedName>
        <fullName evidence="1">Uncharacterized protein</fullName>
    </submittedName>
</protein>
<comment type="caution">
    <text evidence="1">The sequence shown here is derived from an EMBL/GenBank/DDBJ whole genome shotgun (WGS) entry which is preliminary data.</text>
</comment>
<keyword evidence="2" id="KW-1185">Reference proteome</keyword>